<evidence type="ECO:0000313" key="1">
    <source>
        <dbReference type="EMBL" id="KAJ9092479.1"/>
    </source>
</evidence>
<comment type="caution">
    <text evidence="1">The sequence shown here is derived from an EMBL/GenBank/DDBJ whole genome shotgun (WGS) entry which is preliminary data.</text>
</comment>
<gene>
    <name evidence="1" type="ORF">QFC20_007342</name>
</gene>
<reference evidence="1" key="1">
    <citation type="submission" date="2023-04" db="EMBL/GenBank/DDBJ databases">
        <title>Draft Genome sequencing of Naganishia species isolated from polar environments using Oxford Nanopore Technology.</title>
        <authorList>
            <person name="Leo P."/>
            <person name="Venkateswaran K."/>
        </authorList>
    </citation>
    <scope>NUCLEOTIDE SEQUENCE</scope>
    <source>
        <strain evidence="1">MNA-CCFEE 5262</strain>
    </source>
</reference>
<dbReference type="EMBL" id="JASBWS010000172">
    <property type="protein sequence ID" value="KAJ9092479.1"/>
    <property type="molecule type" value="Genomic_DNA"/>
</dbReference>
<accession>A0ACC2UZW1</accession>
<sequence>MLVDDETVRQLGGMSDMAQQFGNYRLGPATFGDTLTIITYDTVTSPSPHLVYEDAAFLDRSGEHLQLPGVVSARMEPAVLGAPCPRALVRFLGVSLGGKWTDWVEDEGKDDDDASAEGAAEVVQPALGIEGYENLKSGMVQSLVSVLGISYVRRVIADSSKVNDLCTYDRNAMKTGITLSVHHTDRSSAVTVESTRAIFLEFKSLYLDAPRAIQKGSDYLPQYAPLPVLTIRVTGHRRVGTTTIFRYDAAQNGIELRW</sequence>
<keyword evidence="2" id="KW-1185">Reference proteome</keyword>
<protein>
    <submittedName>
        <fullName evidence="1">Uncharacterized protein</fullName>
    </submittedName>
</protein>
<organism evidence="1 2">
    <name type="scientific">Naganishia adeliensis</name>
    <dbReference type="NCBI Taxonomy" id="92952"/>
    <lineage>
        <taxon>Eukaryota</taxon>
        <taxon>Fungi</taxon>
        <taxon>Dikarya</taxon>
        <taxon>Basidiomycota</taxon>
        <taxon>Agaricomycotina</taxon>
        <taxon>Tremellomycetes</taxon>
        <taxon>Filobasidiales</taxon>
        <taxon>Filobasidiaceae</taxon>
        <taxon>Naganishia</taxon>
    </lineage>
</organism>
<name>A0ACC2UZW1_9TREE</name>
<proteinExistence type="predicted"/>
<evidence type="ECO:0000313" key="2">
    <source>
        <dbReference type="Proteomes" id="UP001230649"/>
    </source>
</evidence>
<dbReference type="Proteomes" id="UP001230649">
    <property type="component" value="Unassembled WGS sequence"/>
</dbReference>